<evidence type="ECO:0000313" key="3">
    <source>
        <dbReference type="Proteomes" id="UP000789595"/>
    </source>
</evidence>
<dbReference type="AlphaFoldDB" id="A0A8J2SEF1"/>
<dbReference type="OrthoDB" id="10633042at2759"/>
<reference evidence="2" key="1">
    <citation type="submission" date="2021-11" db="EMBL/GenBank/DDBJ databases">
        <authorList>
            <consortium name="Genoscope - CEA"/>
            <person name="William W."/>
        </authorList>
    </citation>
    <scope>NUCLEOTIDE SEQUENCE</scope>
</reference>
<comment type="caution">
    <text evidence="2">The sequence shown here is derived from an EMBL/GenBank/DDBJ whole genome shotgun (WGS) entry which is preliminary data.</text>
</comment>
<keyword evidence="3" id="KW-1185">Reference proteome</keyword>
<evidence type="ECO:0000313" key="2">
    <source>
        <dbReference type="EMBL" id="CAH0370505.1"/>
    </source>
</evidence>
<gene>
    <name evidence="2" type="ORF">PECAL_3P03990</name>
</gene>
<evidence type="ECO:0000256" key="1">
    <source>
        <dbReference type="SAM" id="MobiDB-lite"/>
    </source>
</evidence>
<name>A0A8J2SEF1_9STRA</name>
<dbReference type="EMBL" id="CAKKNE010000003">
    <property type="protein sequence ID" value="CAH0370505.1"/>
    <property type="molecule type" value="Genomic_DNA"/>
</dbReference>
<feature type="compositionally biased region" description="Basic and acidic residues" evidence="1">
    <location>
        <begin position="1"/>
        <end position="19"/>
    </location>
</feature>
<organism evidence="2 3">
    <name type="scientific">Pelagomonas calceolata</name>
    <dbReference type="NCBI Taxonomy" id="35677"/>
    <lineage>
        <taxon>Eukaryota</taxon>
        <taxon>Sar</taxon>
        <taxon>Stramenopiles</taxon>
        <taxon>Ochrophyta</taxon>
        <taxon>Pelagophyceae</taxon>
        <taxon>Pelagomonadales</taxon>
        <taxon>Pelagomonadaceae</taxon>
        <taxon>Pelagomonas</taxon>
    </lineage>
</organism>
<feature type="region of interest" description="Disordered" evidence="1">
    <location>
        <begin position="1"/>
        <end position="38"/>
    </location>
</feature>
<proteinExistence type="predicted"/>
<sequence>MVQIHEVAESTKEATDEGAKVTTVSEGADATAAPPAEDKKSLLMSLGLPEEVADAAIASDGDGFKDGASRVSMFYSLKVNDDAKAEWKDHYLNYTKGAKASKGHVNVSHSYNEETREVICIETITGKDAMSNHIGNCLPHYAQMLGCGARGGVRVLGRFSRLNVTLHTGCHEGNHLRLRPGGNGLVQGVPRGLAAGENGLHARPLPLTNTSNIPQYDYQLGHASTTPTFVVAGGGALVRRATRPRMRASTTAAQREHART</sequence>
<protein>
    <submittedName>
        <fullName evidence="2">Uncharacterized protein</fullName>
    </submittedName>
</protein>
<dbReference type="Proteomes" id="UP000789595">
    <property type="component" value="Unassembled WGS sequence"/>
</dbReference>
<accession>A0A8J2SEF1</accession>